<dbReference type="InterPro" id="IPR025533">
    <property type="entry name" value="DUF4419"/>
</dbReference>
<sequence length="847" mass="99411">MYEQLTYIIFEIKSMATEIKRSPVEIKGVSSDEFKTYVYSDVKPKTPKENLSCADFMTSLCKKSGDVNGTKYNHIDNLNEEISSGLAKNKLQVAEEFVFHFPRADPYYHNGYLKYLLTAWLNDCGVEVRPEHIYNIILHQLCKIVNSQSDKFRPVFTKSPEKITIKLDAPTLIIEDLIEELKKHVPLNIDKFVPVFPNAPENFMNSMYGLFGEMVKNYYDCMVYSCSIPKIRLCTDVQKWNIVDQALTDIQAMFAKHGIEEKYLVNCQTKLREMIANLNDKIYWGKFFFLERCGSGSQQNTLGHVMQFLNSDCMILSHELPDMVSRYEFKNTNYPPDQQMQFYISGIMSSDLDPENIMVPKYHCNVLVRDSAKCKLTPSDITDRKEVLECYDILNFYDTSAETSHFDNHLSIKPNQYTEKRDYTKLITSAQGDFETYKKKVSSRDGRGDATLMRDYKGYLVHNKCVIESKGDKDKYFELRNFYRKEELKTKYCFWYVDQSDITDSWNAKRTLTVEKWKQLVVDNKSHEDRLITLIPKLNAYVKNYENREIYEMILKMGNTNVIQAFLNEYKKNPYTIRNLGGWSSYDPIKSYACVDSYESLLLDIIIACSRSQIPPNIKYIILTDIVTNNIEFKEKILNEFTMHVQNRIKQSIDRMEKDMRFKYDVDWKLIPTGITDEGMVAIFKDKFLNIEYKEKTRYSPSYCEQLGHECDQLISISEITKIPIDKYTIIKNIYPDYFHRFLVLNYFFDRMDVLVKNMIAGKIYQLEHGSDHKKLDIKQEQVLAETTKYFNSMNNENLVKLKLEIDMVRLMMNEIGVRVNIFETIQLAFKTNNITISDESVFFKLC</sequence>
<dbReference type="Pfam" id="PF14388">
    <property type="entry name" value="DUF4419"/>
    <property type="match status" value="1"/>
</dbReference>
<accession>A0A3G4ZWZ1</accession>
<gene>
    <name evidence="1" type="ORF">Edafosvirus16_10</name>
</gene>
<reference evidence="1" key="1">
    <citation type="submission" date="2018-10" db="EMBL/GenBank/DDBJ databases">
        <title>Hidden diversity of soil giant viruses.</title>
        <authorList>
            <person name="Schulz F."/>
            <person name="Alteio L."/>
            <person name="Goudeau D."/>
            <person name="Ryan E.M."/>
            <person name="Malmstrom R.R."/>
            <person name="Blanchard J."/>
            <person name="Woyke T."/>
        </authorList>
    </citation>
    <scope>NUCLEOTIDE SEQUENCE</scope>
    <source>
        <strain evidence="1">EDV1</strain>
    </source>
</reference>
<protein>
    <submittedName>
        <fullName evidence="1">Uncharacterized protein</fullName>
    </submittedName>
</protein>
<evidence type="ECO:0000313" key="1">
    <source>
        <dbReference type="EMBL" id="AYV78511.1"/>
    </source>
</evidence>
<dbReference type="EMBL" id="MK072081">
    <property type="protein sequence ID" value="AYV78511.1"/>
    <property type="molecule type" value="Genomic_DNA"/>
</dbReference>
<proteinExistence type="predicted"/>
<name>A0A3G4ZWZ1_9VIRU</name>
<organism evidence="1">
    <name type="scientific">Edafosvirus sp</name>
    <dbReference type="NCBI Taxonomy" id="2487765"/>
    <lineage>
        <taxon>Viruses</taxon>
        <taxon>Varidnaviria</taxon>
        <taxon>Bamfordvirae</taxon>
        <taxon>Nucleocytoviricota</taxon>
        <taxon>Megaviricetes</taxon>
        <taxon>Imitervirales</taxon>
        <taxon>Mimiviridae</taxon>
        <taxon>Klosneuvirinae</taxon>
    </lineage>
</organism>